<gene>
    <name evidence="2" type="ORF">UC35_21645</name>
</gene>
<accession>A0A140HLB4</accession>
<dbReference type="AlphaFoldDB" id="A0A140HLB4"/>
<dbReference type="PATRIC" id="fig|94132.3.peg.4414"/>
<dbReference type="InterPro" id="IPR000836">
    <property type="entry name" value="PRTase_dom"/>
</dbReference>
<evidence type="ECO:0000313" key="3">
    <source>
        <dbReference type="Proteomes" id="UP000070433"/>
    </source>
</evidence>
<dbReference type="EMBL" id="CP010951">
    <property type="protein sequence ID" value="AMO25647.1"/>
    <property type="molecule type" value="Genomic_DNA"/>
</dbReference>
<dbReference type="InterPro" id="IPR029057">
    <property type="entry name" value="PRTase-like"/>
</dbReference>
<sequence>MSYRDRREAGRVLAGRLSHYKGRSDVLVLALPRGGVPVAFEVAHALAAPLDVFVVRKLGYPGHEEYAMGAIASGGVQVLNPFAIDGFSELQLKSIVLRERAELARREALYRGDKPPADVQGRTVIVVDDGLATGATMRAAVAALRQRAPARLVVGVPVGAEDTCRQLQDEADEVVCPSSPDPFRAVGLWYHHFAQTSDEEVRELLAEAQREHESSVH</sequence>
<keyword evidence="3" id="KW-1185">Reference proteome</keyword>
<feature type="domain" description="Phosphoribosyltransferase" evidence="1">
    <location>
        <begin position="13"/>
        <end position="179"/>
    </location>
</feature>
<proteinExistence type="predicted"/>
<evidence type="ECO:0000259" key="1">
    <source>
        <dbReference type="Pfam" id="PF00156"/>
    </source>
</evidence>
<dbReference type="Gene3D" id="3.30.1310.20">
    <property type="entry name" value="PRTase-like"/>
    <property type="match status" value="1"/>
</dbReference>
<evidence type="ECO:0000313" key="2">
    <source>
        <dbReference type="EMBL" id="AMO25647.1"/>
    </source>
</evidence>
<name>A0A140HLB4_9BURK</name>
<dbReference type="OrthoDB" id="9810066at2"/>
<organism evidence="2 3">
    <name type="scientific">Ramlibacter tataouinensis</name>
    <dbReference type="NCBI Taxonomy" id="94132"/>
    <lineage>
        <taxon>Bacteria</taxon>
        <taxon>Pseudomonadati</taxon>
        <taxon>Pseudomonadota</taxon>
        <taxon>Betaproteobacteria</taxon>
        <taxon>Burkholderiales</taxon>
        <taxon>Comamonadaceae</taxon>
        <taxon>Ramlibacter</taxon>
    </lineage>
</organism>
<dbReference type="Proteomes" id="UP000070433">
    <property type="component" value="Chromosome"/>
</dbReference>
<reference evidence="2 3" key="1">
    <citation type="journal article" date="2014" name="Int. J. Syst. Evol. Microbiol.">
        <title>Ramlibacter solisilvae sp. nov., isolated from forest soil, and emended description of the genus Ramlibacter.</title>
        <authorList>
            <person name="Lee H.J."/>
            <person name="Lee S.H."/>
            <person name="Lee S.S."/>
            <person name="Lee J.S."/>
            <person name="Kim Y."/>
            <person name="Kim S.C."/>
            <person name="Jeon C.O."/>
        </authorList>
    </citation>
    <scope>NUCLEOTIDE SEQUENCE [LARGE SCALE GENOMIC DNA]</scope>
    <source>
        <strain evidence="2 3">5-10</strain>
    </source>
</reference>
<dbReference type="CDD" id="cd06223">
    <property type="entry name" value="PRTases_typeI"/>
    <property type="match status" value="1"/>
</dbReference>
<dbReference type="Gene3D" id="3.40.50.2020">
    <property type="match status" value="1"/>
</dbReference>
<dbReference type="Pfam" id="PF00156">
    <property type="entry name" value="Pribosyltran"/>
    <property type="match status" value="1"/>
</dbReference>
<protein>
    <recommendedName>
        <fullName evidence="1">Phosphoribosyltransferase domain-containing protein</fullName>
    </recommendedName>
</protein>
<dbReference type="SUPFAM" id="SSF53271">
    <property type="entry name" value="PRTase-like"/>
    <property type="match status" value="1"/>
</dbReference>